<protein>
    <submittedName>
        <fullName evidence="4">DUF1972 domain-containing protein</fullName>
    </submittedName>
</protein>
<evidence type="ECO:0000256" key="1">
    <source>
        <dbReference type="ARBA" id="ARBA00022676"/>
    </source>
</evidence>
<feature type="domain" description="Glycosyltransferase subfamily 4-like N-terminal" evidence="3">
    <location>
        <begin position="21"/>
        <end position="174"/>
    </location>
</feature>
<evidence type="ECO:0000313" key="4">
    <source>
        <dbReference type="EMBL" id="MFC4628812.1"/>
    </source>
</evidence>
<organism evidence="4 5">
    <name type="scientific">Promicromonospora alba</name>
    <dbReference type="NCBI Taxonomy" id="1616110"/>
    <lineage>
        <taxon>Bacteria</taxon>
        <taxon>Bacillati</taxon>
        <taxon>Actinomycetota</taxon>
        <taxon>Actinomycetes</taxon>
        <taxon>Micrococcales</taxon>
        <taxon>Promicromonosporaceae</taxon>
        <taxon>Promicromonospora</taxon>
    </lineage>
</organism>
<name>A0ABV9HG57_9MICO</name>
<evidence type="ECO:0000256" key="2">
    <source>
        <dbReference type="ARBA" id="ARBA00022679"/>
    </source>
</evidence>
<dbReference type="Pfam" id="PF13579">
    <property type="entry name" value="Glyco_trans_4_4"/>
    <property type="match status" value="1"/>
</dbReference>
<keyword evidence="5" id="KW-1185">Reference proteome</keyword>
<evidence type="ECO:0000313" key="5">
    <source>
        <dbReference type="Proteomes" id="UP001596011"/>
    </source>
</evidence>
<dbReference type="SUPFAM" id="SSF53756">
    <property type="entry name" value="UDP-Glycosyltransferase/glycogen phosphorylase"/>
    <property type="match status" value="1"/>
</dbReference>
<sequence>MPPKPLHVAMVGTRGVPARYGGFETAVEEIGSRLAARGHRVRIYCRRGPEAEGPAPTEYLGTELVTLPAARRRSLETLSHTALSVAHLARHRTDVAFVFNAANAPLLPVLRAARIPVATHVDGLEWRRAKWGPTGQRYYRAAETAAVRLSDALIADAQGIADYYRDEYGADSRLITYGAPDLTDVGHDRLAELGLTPNGYHLVVARFEPENHVDVIVEGYVAGDAVRPLVVVGSAPYSHGYTRRISDLAASDPRVRLLGGVWDQDLLDQLYAGALTYLHGHSVGGTNPSLLRAIGGGTATAAYDVGFNHDVLGDAGRYFRTPADVAARLAEAEDDVAGCADRGKALAERATAYDWDLVADGYEQLAHDLAARRTPGPKRLARRRNAPEWAWSGTMAGTVASDD</sequence>
<dbReference type="RefSeq" id="WP_377135333.1">
    <property type="nucleotide sequence ID" value="NZ_JBHSFI010000004.1"/>
</dbReference>
<dbReference type="EMBL" id="JBHSFI010000004">
    <property type="protein sequence ID" value="MFC4628812.1"/>
    <property type="molecule type" value="Genomic_DNA"/>
</dbReference>
<evidence type="ECO:0000259" key="3">
    <source>
        <dbReference type="Pfam" id="PF13579"/>
    </source>
</evidence>
<dbReference type="InterPro" id="IPR028098">
    <property type="entry name" value="Glyco_trans_4-like_N"/>
</dbReference>
<proteinExistence type="predicted"/>
<gene>
    <name evidence="4" type="ORF">ACFO6V_11245</name>
</gene>
<reference evidence="5" key="1">
    <citation type="journal article" date="2019" name="Int. J. Syst. Evol. Microbiol.">
        <title>The Global Catalogue of Microorganisms (GCM) 10K type strain sequencing project: providing services to taxonomists for standard genome sequencing and annotation.</title>
        <authorList>
            <consortium name="The Broad Institute Genomics Platform"/>
            <consortium name="The Broad Institute Genome Sequencing Center for Infectious Disease"/>
            <person name="Wu L."/>
            <person name="Ma J."/>
        </authorList>
    </citation>
    <scope>NUCLEOTIDE SEQUENCE [LARGE SCALE GENOMIC DNA]</scope>
    <source>
        <strain evidence="5">CCUG 42722</strain>
    </source>
</reference>
<dbReference type="Proteomes" id="UP001596011">
    <property type="component" value="Unassembled WGS sequence"/>
</dbReference>
<accession>A0ABV9HG57</accession>
<keyword evidence="1" id="KW-0328">Glycosyltransferase</keyword>
<keyword evidence="2" id="KW-0808">Transferase</keyword>
<comment type="caution">
    <text evidence="4">The sequence shown here is derived from an EMBL/GenBank/DDBJ whole genome shotgun (WGS) entry which is preliminary data.</text>
</comment>
<dbReference type="Gene3D" id="3.40.50.2000">
    <property type="entry name" value="Glycogen Phosphorylase B"/>
    <property type="match status" value="2"/>
</dbReference>